<proteinExistence type="predicted"/>
<evidence type="ECO:0000256" key="5">
    <source>
        <dbReference type="ARBA" id="ARBA00022759"/>
    </source>
</evidence>
<dbReference type="AlphaFoldDB" id="A0A817UZQ9"/>
<keyword evidence="4" id="KW-0540">Nuclease</keyword>
<dbReference type="GO" id="GO:0003964">
    <property type="term" value="F:RNA-directed DNA polymerase activity"/>
    <property type="evidence" value="ECO:0007669"/>
    <property type="project" value="UniProtKB-KW"/>
</dbReference>
<keyword evidence="6" id="KW-0378">Hydrolase</keyword>
<evidence type="ECO:0000259" key="8">
    <source>
        <dbReference type="Pfam" id="PF00078"/>
    </source>
</evidence>
<evidence type="ECO:0000256" key="6">
    <source>
        <dbReference type="ARBA" id="ARBA00022801"/>
    </source>
</evidence>
<evidence type="ECO:0000256" key="2">
    <source>
        <dbReference type="ARBA" id="ARBA00022679"/>
    </source>
</evidence>
<dbReference type="Pfam" id="PF00078">
    <property type="entry name" value="RVT_1"/>
    <property type="match status" value="1"/>
</dbReference>
<dbReference type="Gene3D" id="3.30.70.270">
    <property type="match status" value="1"/>
</dbReference>
<protein>
    <recommendedName>
        <fullName evidence="8">Reverse transcriptase domain-containing protein</fullName>
    </recommendedName>
</protein>
<accession>A0A817UZQ9</accession>
<dbReference type="GO" id="GO:0008233">
    <property type="term" value="F:peptidase activity"/>
    <property type="evidence" value="ECO:0007669"/>
    <property type="project" value="UniProtKB-KW"/>
</dbReference>
<evidence type="ECO:0000256" key="4">
    <source>
        <dbReference type="ARBA" id="ARBA00022722"/>
    </source>
</evidence>
<dbReference type="InterPro" id="IPR053134">
    <property type="entry name" value="RNA-dir_DNA_polymerase"/>
</dbReference>
<dbReference type="CDD" id="cd01647">
    <property type="entry name" value="RT_LTR"/>
    <property type="match status" value="1"/>
</dbReference>
<keyword evidence="5" id="KW-0255">Endonuclease</keyword>
<evidence type="ECO:0000313" key="9">
    <source>
        <dbReference type="EMBL" id="CAF3339880.1"/>
    </source>
</evidence>
<dbReference type="PANTHER" id="PTHR24559">
    <property type="entry name" value="TRANSPOSON TY3-I GAG-POL POLYPROTEIN"/>
    <property type="match status" value="1"/>
</dbReference>
<keyword evidence="7" id="KW-0695">RNA-directed DNA polymerase</keyword>
<gene>
    <name evidence="9" type="ORF">TIS948_LOCUS22260</name>
</gene>
<dbReference type="FunFam" id="3.10.10.10:FF:000007">
    <property type="entry name" value="Retrovirus-related Pol polyprotein from transposon 17.6-like Protein"/>
    <property type="match status" value="1"/>
</dbReference>
<keyword evidence="2" id="KW-0808">Transferase</keyword>
<keyword evidence="3" id="KW-0548">Nucleotidyltransferase</keyword>
<dbReference type="GO" id="GO:0006508">
    <property type="term" value="P:proteolysis"/>
    <property type="evidence" value="ECO:0007669"/>
    <property type="project" value="UniProtKB-KW"/>
</dbReference>
<organism evidence="9 10">
    <name type="scientific">Rotaria socialis</name>
    <dbReference type="NCBI Taxonomy" id="392032"/>
    <lineage>
        <taxon>Eukaryota</taxon>
        <taxon>Metazoa</taxon>
        <taxon>Spiralia</taxon>
        <taxon>Gnathifera</taxon>
        <taxon>Rotifera</taxon>
        <taxon>Eurotatoria</taxon>
        <taxon>Bdelloidea</taxon>
        <taxon>Philodinida</taxon>
        <taxon>Philodinidae</taxon>
        <taxon>Rotaria</taxon>
    </lineage>
</organism>
<reference evidence="9" key="1">
    <citation type="submission" date="2021-02" db="EMBL/GenBank/DDBJ databases">
        <authorList>
            <person name="Nowell W R."/>
        </authorList>
    </citation>
    <scope>NUCLEOTIDE SEQUENCE</scope>
</reference>
<keyword evidence="1" id="KW-0645">Protease</keyword>
<evidence type="ECO:0000256" key="7">
    <source>
        <dbReference type="ARBA" id="ARBA00022918"/>
    </source>
</evidence>
<sequence>MTLQVANLTERTIIIYKNQPLATMTRLNQTQINMVQHGMISSTTKQMISTTDNENKKLQHQINLVPDAQPVNSPPFRYAPTRKQMIEQHLNEMLDQGIFSPSTSSWASPVILVPKKDGSLRFCIDPRKLNTVAIRDAYPLPRIDDTLDSLQQAKFVSTLDLRSGYWQVEMDKDVRQKTAFVTHEGLFEFNVMSFGLTNAPATFQRLMDIVLAGLK</sequence>
<dbReference type="EMBL" id="CAJNXB010003823">
    <property type="protein sequence ID" value="CAF3339880.1"/>
    <property type="molecule type" value="Genomic_DNA"/>
</dbReference>
<dbReference type="GO" id="GO:0004519">
    <property type="term" value="F:endonuclease activity"/>
    <property type="evidence" value="ECO:0007669"/>
    <property type="project" value="UniProtKB-KW"/>
</dbReference>
<dbReference type="InterPro" id="IPR043502">
    <property type="entry name" value="DNA/RNA_pol_sf"/>
</dbReference>
<dbReference type="OrthoDB" id="9996999at2759"/>
<dbReference type="InterPro" id="IPR000477">
    <property type="entry name" value="RT_dom"/>
</dbReference>
<dbReference type="Proteomes" id="UP000663825">
    <property type="component" value="Unassembled WGS sequence"/>
</dbReference>
<dbReference type="Gene3D" id="3.10.10.10">
    <property type="entry name" value="HIV Type 1 Reverse Transcriptase, subunit A, domain 1"/>
    <property type="match status" value="1"/>
</dbReference>
<dbReference type="PANTHER" id="PTHR24559:SF444">
    <property type="entry name" value="REVERSE TRANSCRIPTASE DOMAIN-CONTAINING PROTEIN"/>
    <property type="match status" value="1"/>
</dbReference>
<evidence type="ECO:0000256" key="1">
    <source>
        <dbReference type="ARBA" id="ARBA00022670"/>
    </source>
</evidence>
<dbReference type="InterPro" id="IPR043128">
    <property type="entry name" value="Rev_trsase/Diguanyl_cyclase"/>
</dbReference>
<evidence type="ECO:0000256" key="3">
    <source>
        <dbReference type="ARBA" id="ARBA00022695"/>
    </source>
</evidence>
<evidence type="ECO:0000313" key="10">
    <source>
        <dbReference type="Proteomes" id="UP000663825"/>
    </source>
</evidence>
<comment type="caution">
    <text evidence="9">The sequence shown here is derived from an EMBL/GenBank/DDBJ whole genome shotgun (WGS) entry which is preliminary data.</text>
</comment>
<name>A0A817UZQ9_9BILA</name>
<feature type="domain" description="Reverse transcriptase" evidence="8">
    <location>
        <begin position="113"/>
        <end position="214"/>
    </location>
</feature>
<dbReference type="SUPFAM" id="SSF56672">
    <property type="entry name" value="DNA/RNA polymerases"/>
    <property type="match status" value="1"/>
</dbReference>